<name>A0A919EG50_9ACTN</name>
<comment type="cofactor">
    <cofactor evidence="1">
        <name>Mg(2+)</name>
        <dbReference type="ChEBI" id="CHEBI:18420"/>
    </cofactor>
</comment>
<dbReference type="InterPro" id="IPR020084">
    <property type="entry name" value="NUDIX_hydrolase_CS"/>
</dbReference>
<reference evidence="6" key="2">
    <citation type="submission" date="2020-09" db="EMBL/GenBank/DDBJ databases">
        <authorList>
            <person name="Sun Q."/>
            <person name="Ohkuma M."/>
        </authorList>
    </citation>
    <scope>NUCLEOTIDE SEQUENCE</scope>
    <source>
        <strain evidence="6">JCM 4059</strain>
    </source>
</reference>
<dbReference type="PROSITE" id="PS51462">
    <property type="entry name" value="NUDIX"/>
    <property type="match status" value="1"/>
</dbReference>
<protein>
    <recommendedName>
        <fullName evidence="5">Nudix hydrolase domain-containing protein</fullName>
    </recommendedName>
</protein>
<organism evidence="6 7">
    <name type="scientific">Streptomyces mashuensis</name>
    <dbReference type="NCBI Taxonomy" id="33904"/>
    <lineage>
        <taxon>Bacteria</taxon>
        <taxon>Bacillati</taxon>
        <taxon>Actinomycetota</taxon>
        <taxon>Actinomycetes</taxon>
        <taxon>Kitasatosporales</taxon>
        <taxon>Streptomycetaceae</taxon>
        <taxon>Streptomyces</taxon>
    </lineage>
</organism>
<dbReference type="CDD" id="cd02883">
    <property type="entry name" value="NUDIX_Hydrolase"/>
    <property type="match status" value="1"/>
</dbReference>
<comment type="caution">
    <text evidence="6">The sequence shown here is derived from an EMBL/GenBank/DDBJ whole genome shotgun (WGS) entry which is preliminary data.</text>
</comment>
<dbReference type="CDD" id="cd18876">
    <property type="entry name" value="NUDIX_Hydrolase"/>
    <property type="match status" value="1"/>
</dbReference>
<dbReference type="PANTHER" id="PTHR43046">
    <property type="entry name" value="GDP-MANNOSE MANNOSYL HYDROLASE"/>
    <property type="match status" value="1"/>
</dbReference>
<reference evidence="6" key="1">
    <citation type="journal article" date="2014" name="Int. J. Syst. Evol. Microbiol.">
        <title>Complete genome sequence of Corynebacterium casei LMG S-19264T (=DSM 44701T), isolated from a smear-ripened cheese.</title>
        <authorList>
            <consortium name="US DOE Joint Genome Institute (JGI-PGF)"/>
            <person name="Walter F."/>
            <person name="Albersmeier A."/>
            <person name="Kalinowski J."/>
            <person name="Ruckert C."/>
        </authorList>
    </citation>
    <scope>NUCLEOTIDE SEQUENCE</scope>
    <source>
        <strain evidence="6">JCM 4059</strain>
    </source>
</reference>
<dbReference type="EMBL" id="BNBD01000020">
    <property type="protein sequence ID" value="GHF70557.1"/>
    <property type="molecule type" value="Genomic_DNA"/>
</dbReference>
<dbReference type="AlphaFoldDB" id="A0A919EG50"/>
<dbReference type="InterPro" id="IPR015797">
    <property type="entry name" value="NUDIX_hydrolase-like_dom_sf"/>
</dbReference>
<dbReference type="Gene3D" id="3.90.79.10">
    <property type="entry name" value="Nucleoside Triphosphate Pyrophosphohydrolase"/>
    <property type="match status" value="2"/>
</dbReference>
<dbReference type="RefSeq" id="WP_229891692.1">
    <property type="nucleotide sequence ID" value="NZ_BNBD01000020.1"/>
</dbReference>
<gene>
    <name evidence="6" type="ORF">GCM10010218_59770</name>
</gene>
<dbReference type="Pfam" id="PF00293">
    <property type="entry name" value="NUDIX"/>
    <property type="match status" value="2"/>
</dbReference>
<evidence type="ECO:0000256" key="2">
    <source>
        <dbReference type="ARBA" id="ARBA00022801"/>
    </source>
</evidence>
<keyword evidence="7" id="KW-1185">Reference proteome</keyword>
<dbReference type="Proteomes" id="UP000638313">
    <property type="component" value="Unassembled WGS sequence"/>
</dbReference>
<keyword evidence="3" id="KW-0460">Magnesium</keyword>
<proteinExistence type="predicted"/>
<evidence type="ECO:0000313" key="7">
    <source>
        <dbReference type="Proteomes" id="UP000638313"/>
    </source>
</evidence>
<dbReference type="PROSITE" id="PS00893">
    <property type="entry name" value="NUDIX_BOX"/>
    <property type="match status" value="1"/>
</dbReference>
<accession>A0A919EG50</accession>
<evidence type="ECO:0000256" key="4">
    <source>
        <dbReference type="SAM" id="MobiDB-lite"/>
    </source>
</evidence>
<evidence type="ECO:0000256" key="1">
    <source>
        <dbReference type="ARBA" id="ARBA00001946"/>
    </source>
</evidence>
<dbReference type="PANTHER" id="PTHR43046:SF12">
    <property type="entry name" value="GDP-MANNOSE MANNOSYL HYDROLASE"/>
    <property type="match status" value="1"/>
</dbReference>
<evidence type="ECO:0000256" key="3">
    <source>
        <dbReference type="ARBA" id="ARBA00022842"/>
    </source>
</evidence>
<evidence type="ECO:0000313" key="6">
    <source>
        <dbReference type="EMBL" id="GHF70557.1"/>
    </source>
</evidence>
<sequence>MALLSQDSDENAKPGRPRMTDAQYMASRSVLWSGVSALFTDGRGRVLLEDVDYRRACLLPGGAIDAGEAPSLAVAREIREELGLIRRFSRTLAVDWVFPGTPGYPQGFPGEVIYVFDGGALSEDDITRIRLPEREVTGIRCVEPALLPHHMPPGNARRALAALRARINGTGTAILEDGRPLAPTCLDDLEVLRTPRKPQLWPWHAGPVPAELPIRQSWGWLFSEDGRVLVLVGQDTGSACLPGGTVEPADHGDPARTLRREAWEEARMRIGNALYLGYLHDDTTDRHCARARYAAVITDWEPPSLDEATGQTYTRLLATPEQAAQLFDWGSEAAPQLAAVHAAREKLGMPAPARQPLTELPSHRPTRGSAVR</sequence>
<dbReference type="InterPro" id="IPR000086">
    <property type="entry name" value="NUDIX_hydrolase_dom"/>
</dbReference>
<feature type="domain" description="Nudix hydrolase" evidence="5">
    <location>
        <begin position="1"/>
        <end position="164"/>
    </location>
</feature>
<feature type="region of interest" description="Disordered" evidence="4">
    <location>
        <begin position="348"/>
        <end position="372"/>
    </location>
</feature>
<evidence type="ECO:0000259" key="5">
    <source>
        <dbReference type="PROSITE" id="PS51462"/>
    </source>
</evidence>
<dbReference type="SUPFAM" id="SSF55811">
    <property type="entry name" value="Nudix"/>
    <property type="match status" value="2"/>
</dbReference>
<keyword evidence="2" id="KW-0378">Hydrolase</keyword>
<dbReference type="GO" id="GO:0016787">
    <property type="term" value="F:hydrolase activity"/>
    <property type="evidence" value="ECO:0007669"/>
    <property type="project" value="UniProtKB-KW"/>
</dbReference>